<gene>
    <name evidence="2" type="ORF">IX53_08565</name>
</gene>
<accession>A0A0G2ZE69</accession>
<dbReference type="AlphaFoldDB" id="A0A0G2ZE69"/>
<dbReference type="InterPro" id="IPR018768">
    <property type="entry name" value="DUF2344"/>
</dbReference>
<organism evidence="2 3">
    <name type="scientific">Kosmotoga pacifica</name>
    <dbReference type="NCBI Taxonomy" id="1330330"/>
    <lineage>
        <taxon>Bacteria</taxon>
        <taxon>Thermotogati</taxon>
        <taxon>Thermotogota</taxon>
        <taxon>Thermotogae</taxon>
        <taxon>Kosmotogales</taxon>
        <taxon>Kosmotogaceae</taxon>
        <taxon>Kosmotoga</taxon>
    </lineage>
</organism>
<dbReference type="KEGG" id="kpf:IX53_08565"/>
<feature type="domain" description="DUF2344" evidence="1">
    <location>
        <begin position="4"/>
        <end position="122"/>
    </location>
</feature>
<dbReference type="STRING" id="1330330.IX53_08565"/>
<reference evidence="2 3" key="1">
    <citation type="submission" date="2015-04" db="EMBL/GenBank/DDBJ databases">
        <title>Complete Genome Sequence of Kosmotoga pacifica SLHLJ1.</title>
        <authorList>
            <person name="Jiang L.J."/>
            <person name="Shao Z.Z."/>
            <person name="Jebbar M."/>
        </authorList>
    </citation>
    <scope>NUCLEOTIDE SEQUENCE [LARGE SCALE GENOMIC DNA]</scope>
    <source>
        <strain evidence="2 3">SLHLJ1</strain>
    </source>
</reference>
<proteinExistence type="predicted"/>
<dbReference type="NCBIfam" id="TIGR03936">
    <property type="entry name" value="sam_1_link_chp"/>
    <property type="match status" value="1"/>
</dbReference>
<sequence>MAEYILRFGRGGLLRFLSRQETSTAIERMLRRAKIPIAYSQGFHPHPKLSYAPAVPTGVASSALYLKITTTTKDDEIFDKLLEHSVFTLRILGVWEVPEGTDFQELVEKYSYCLYLPKGRFDPNRFSPEIIVKKVGKRNVKTFKAGEVYEGYEFSELNDYFMVKYFQPITKLVSYQELLKILSITDGVSEGSVYVYVFDAVHKGRYLSEILNDIGGKKNVRS</sequence>
<dbReference type="EMBL" id="CP011232">
    <property type="protein sequence ID" value="AKI97854.1"/>
    <property type="molecule type" value="Genomic_DNA"/>
</dbReference>
<evidence type="ECO:0000313" key="2">
    <source>
        <dbReference type="EMBL" id="AKI97854.1"/>
    </source>
</evidence>
<protein>
    <recommendedName>
        <fullName evidence="1">DUF2344 domain-containing protein</fullName>
    </recommendedName>
</protein>
<dbReference type="Pfam" id="PF10105">
    <property type="entry name" value="DUF2344"/>
    <property type="match status" value="1"/>
</dbReference>
<keyword evidence="3" id="KW-1185">Reference proteome</keyword>
<name>A0A0G2ZE69_9BACT</name>
<dbReference type="PATRIC" id="fig|1330330.3.peg.1740"/>
<dbReference type="Proteomes" id="UP000035159">
    <property type="component" value="Chromosome"/>
</dbReference>
<dbReference type="RefSeq" id="WP_047754989.1">
    <property type="nucleotide sequence ID" value="NZ_CASWEU010000004.1"/>
</dbReference>
<evidence type="ECO:0000259" key="1">
    <source>
        <dbReference type="Pfam" id="PF10105"/>
    </source>
</evidence>
<evidence type="ECO:0000313" key="3">
    <source>
        <dbReference type="Proteomes" id="UP000035159"/>
    </source>
</evidence>